<evidence type="ECO:0000313" key="8">
    <source>
        <dbReference type="Proteomes" id="UP000236268"/>
    </source>
</evidence>
<dbReference type="InterPro" id="IPR051203">
    <property type="entry name" value="Polysaccharide_Synthase-Rel"/>
</dbReference>
<dbReference type="OrthoDB" id="9803111at2"/>
<protein>
    <submittedName>
        <fullName evidence="3">Flagellin modification protein FlmA</fullName>
    </submittedName>
    <submittedName>
        <fullName evidence="6">UDP-N-acetylglucosamine 4,6-dehydratase (Inverting)</fullName>
        <ecNumber evidence="5">4.2.1.115</ecNumber>
    </submittedName>
</protein>
<dbReference type="GO" id="GO:0016829">
    <property type="term" value="F:lyase activity"/>
    <property type="evidence" value="ECO:0007669"/>
    <property type="project" value="UniProtKB-KW"/>
</dbReference>
<geneLocation type="plasmid" evidence="6">
    <name>p21unnamed</name>
</geneLocation>
<dbReference type="Proteomes" id="UP001628281">
    <property type="component" value="Unassembled WGS sequence"/>
</dbReference>
<dbReference type="SUPFAM" id="SSF51735">
    <property type="entry name" value="NAD(P)-binding Rossmann-fold domains"/>
    <property type="match status" value="1"/>
</dbReference>
<dbReference type="InterPro" id="IPR020025">
    <property type="entry name" value="PseB"/>
</dbReference>
<dbReference type="CDD" id="cd05237">
    <property type="entry name" value="UDP_invert_4-6DH_SDR_e"/>
    <property type="match status" value="1"/>
</dbReference>
<evidence type="ECO:0000313" key="3">
    <source>
        <dbReference type="EMBL" id="AIB16693.1"/>
    </source>
</evidence>
<comment type="similarity">
    <text evidence="1">Belongs to the polysaccharide synthase family.</text>
</comment>
<accession>A0A2K1FTV7</accession>
<gene>
    <name evidence="6" type="primary">pseB</name>
    <name evidence="3" type="ORF">ABAZ39_33200</name>
    <name evidence="5" type="ORF">ACJ41P_24330</name>
    <name evidence="6" type="ORF">C1S70_26020</name>
    <name evidence="4" type="ORF">FH063_002288</name>
</gene>
<reference evidence="6 8" key="2">
    <citation type="submission" date="2018-01" db="EMBL/GenBank/DDBJ databases">
        <title>Whole genome sequence of Azospirillum brasilense REC3 isolated from strawberry roots.</title>
        <authorList>
            <person name="Fontana C.A."/>
            <person name="Salazar S.M."/>
            <person name="Bassi D."/>
            <person name="Puglisi E."/>
            <person name="Lovaisa N.C."/>
            <person name="Toffoli L.M."/>
            <person name="Pedraza R."/>
            <person name="Cocconcelli P.S."/>
        </authorList>
    </citation>
    <scope>NUCLEOTIDE SEQUENCE [LARGE SCALE GENOMIC DNA]</scope>
    <source>
        <strain evidence="6 8">REC3</strain>
        <plasmid evidence="6">p21unnamed</plasmid>
    </source>
</reference>
<evidence type="ECO:0000313" key="10">
    <source>
        <dbReference type="Proteomes" id="UP001628281"/>
    </source>
</evidence>
<proteinExistence type="inferred from homology"/>
<dbReference type="NCBIfam" id="TIGR03589">
    <property type="entry name" value="PseB"/>
    <property type="match status" value="1"/>
</dbReference>
<dbReference type="Gene3D" id="3.40.50.720">
    <property type="entry name" value="NAD(P)-binding Rossmann-like Domain"/>
    <property type="match status" value="1"/>
</dbReference>
<reference evidence="3 7" key="1">
    <citation type="journal article" date="2014" name="Genome Announc.">
        <title>Complete Genome Sequence of the Model Rhizosphere Strain Azospirillum brasilense Az39, Successfully Applied in Agriculture.</title>
        <authorList>
            <person name="Rivera D."/>
            <person name="Revale S."/>
            <person name="Molina R."/>
            <person name="Gualpa J."/>
            <person name="Puente M."/>
            <person name="Maroniche G."/>
            <person name="Paris G."/>
            <person name="Baker D."/>
            <person name="Clavijo B."/>
            <person name="McLay K."/>
            <person name="Spaepen S."/>
            <person name="Perticari A."/>
            <person name="Vazquez M."/>
            <person name="Wisniewski-Dye F."/>
            <person name="Watkins C."/>
            <person name="Martinez-Abarca F."/>
            <person name="Vanderleyden J."/>
            <person name="Cassan F."/>
        </authorList>
    </citation>
    <scope>NUCLEOTIDE SEQUENCE [LARGE SCALE GENOMIC DNA]</scope>
    <source>
        <strain evidence="3 7">Az39</strain>
        <plasmid evidence="3">AbAZ39_p5</plasmid>
    </source>
</reference>
<sequence length="350" mass="39107">MQQPDRPNTSPSEALHPGFNMLKGRSILVTGGSGSFGKRFVETVLRHASPRRVIVFSRDEFKQYEMQQQLGPEWASTLRFFIGDVRDRERLELAMREVDVCVHAAALKHVPAAEYNPMECIHTNVYGAENVVRAALNTGVQRVIALSTDKAANPVNLYGASKLASDKIFIAANNLSGSLGTRFSVVRYGNVVGSRGSVIPLFRRMIAEGVDALPVTDERMTRFWITLQHGVDFVVSCIAMMQGGEIFVPKIPSMRITDLARAMAPHLPHKPVGIRPGEKLHEVMITEDDSRQTFELPDRFVIEPAFAFWTHEPYRRLGAKPVTDGFRYASDTNTDWLDGARLMRLLTEAP</sequence>
<dbReference type="EMBL" id="POWG01000038">
    <property type="protein sequence ID" value="PNQ95965.1"/>
    <property type="molecule type" value="Genomic_DNA"/>
</dbReference>
<keyword evidence="3" id="KW-0969">Cilium</keyword>
<keyword evidence="3" id="KW-0282">Flagellum</keyword>
<dbReference type="EMBL" id="JBJLSN010000045">
    <property type="protein sequence ID" value="MFL7904282.1"/>
    <property type="molecule type" value="Genomic_DNA"/>
</dbReference>
<dbReference type="EMBL" id="CP007798">
    <property type="protein sequence ID" value="AIB16693.1"/>
    <property type="molecule type" value="Genomic_DNA"/>
</dbReference>
<dbReference type="Pfam" id="PF02719">
    <property type="entry name" value="Polysacc_synt_2"/>
    <property type="match status" value="1"/>
</dbReference>
<keyword evidence="3" id="KW-0966">Cell projection</keyword>
<accession>A0A060E0B9</accession>
<keyword evidence="6" id="KW-0614">Plasmid</keyword>
<dbReference type="RefSeq" id="WP_081863510.1">
    <property type="nucleotide sequence ID" value="NZ_CP007798.1"/>
</dbReference>
<reference evidence="5 10" key="4">
    <citation type="submission" date="2024-11" db="EMBL/GenBank/DDBJ databases">
        <title>Draft genome sequences of two bacteria associated to sugarcane roots in Colombia.</title>
        <authorList>
            <person name="Pardo-Diaz S."/>
            <person name="Masmela-Mendoza J."/>
            <person name="Delgadillo-Duran P."/>
            <person name="Bautista E.J."/>
            <person name="Rojas-Tapias D.F."/>
        </authorList>
    </citation>
    <scope>NUCLEOTIDE SEQUENCE [LARGE SCALE GENOMIC DNA]</scope>
    <source>
        <strain evidence="5 10">Ap18</strain>
    </source>
</reference>
<evidence type="ECO:0000313" key="7">
    <source>
        <dbReference type="Proteomes" id="UP000027186"/>
    </source>
</evidence>
<evidence type="ECO:0000313" key="5">
    <source>
        <dbReference type="EMBL" id="MFL7904282.1"/>
    </source>
</evidence>
<evidence type="ECO:0000313" key="9">
    <source>
        <dbReference type="Proteomes" id="UP000325333"/>
    </source>
</evidence>
<dbReference type="EMBL" id="VEWN01000012">
    <property type="protein sequence ID" value="KAA1054053.1"/>
    <property type="molecule type" value="Genomic_DNA"/>
</dbReference>
<dbReference type="Proteomes" id="UP000325333">
    <property type="component" value="Unassembled WGS sequence"/>
</dbReference>
<evidence type="ECO:0000313" key="4">
    <source>
        <dbReference type="EMBL" id="KAA1054053.1"/>
    </source>
</evidence>
<feature type="domain" description="Polysaccharide biosynthesis protein CapD-like" evidence="2">
    <location>
        <begin position="27"/>
        <end position="303"/>
    </location>
</feature>
<name>A0A2K1FTV7_9PROT</name>
<dbReference type="InterPro" id="IPR003869">
    <property type="entry name" value="Polysac_CapD-like"/>
</dbReference>
<keyword evidence="5" id="KW-0456">Lyase</keyword>
<dbReference type="InterPro" id="IPR036291">
    <property type="entry name" value="NAD(P)-bd_dom_sf"/>
</dbReference>
<dbReference type="PANTHER" id="PTHR43318">
    <property type="entry name" value="UDP-N-ACETYLGLUCOSAMINE 4,6-DEHYDRATASE"/>
    <property type="match status" value="1"/>
</dbReference>
<evidence type="ECO:0000259" key="2">
    <source>
        <dbReference type="Pfam" id="PF02719"/>
    </source>
</evidence>
<geneLocation type="plasmid" evidence="3 7">
    <name>AbAZ39_p5</name>
</geneLocation>
<evidence type="ECO:0000313" key="6">
    <source>
        <dbReference type="EMBL" id="PNQ95965.1"/>
    </source>
</evidence>
<dbReference type="KEGG" id="abq:ABAZ39_33200"/>
<dbReference type="AlphaFoldDB" id="A0A2K1FTV7"/>
<organism evidence="6 8">
    <name type="scientific">Azospirillum argentinense</name>
    <dbReference type="NCBI Taxonomy" id="2970906"/>
    <lineage>
        <taxon>Bacteria</taxon>
        <taxon>Pseudomonadati</taxon>
        <taxon>Pseudomonadota</taxon>
        <taxon>Alphaproteobacteria</taxon>
        <taxon>Rhodospirillales</taxon>
        <taxon>Azospirillaceae</taxon>
        <taxon>Azospirillum</taxon>
    </lineage>
</organism>
<dbReference type="EC" id="4.2.1.115" evidence="5"/>
<dbReference type="Proteomes" id="UP000027186">
    <property type="component" value="Plasmid AbAZ39_p5"/>
</dbReference>
<dbReference type="PANTHER" id="PTHR43318:SF2">
    <property type="entry name" value="UDP-N-ACETYLGLUCOSAMINE 4,6-DEHYDRATASE (INVERTING)"/>
    <property type="match status" value="1"/>
</dbReference>
<reference evidence="4 9" key="3">
    <citation type="submission" date="2019-07" db="EMBL/GenBank/DDBJ databases">
        <title>Genome sequencing of the stress-tolerant strain Azospirillum brasilense Az19.</title>
        <authorList>
            <person name="Maroniche G.A."/>
            <person name="Garcia J.E."/>
            <person name="Pagnussat L."/>
            <person name="Amenta M."/>
            <person name="Creus C.M."/>
        </authorList>
    </citation>
    <scope>NUCLEOTIDE SEQUENCE [LARGE SCALE GENOMIC DNA]</scope>
    <source>
        <strain evidence="4 9">Az19</strain>
    </source>
</reference>
<dbReference type="Proteomes" id="UP000236268">
    <property type="component" value="Unassembled WGS sequence"/>
</dbReference>
<keyword evidence="10" id="KW-1185">Reference proteome</keyword>
<evidence type="ECO:0000256" key="1">
    <source>
        <dbReference type="ARBA" id="ARBA00007430"/>
    </source>
</evidence>